<dbReference type="Proteomes" id="UP001319080">
    <property type="component" value="Unassembled WGS sequence"/>
</dbReference>
<proteinExistence type="predicted"/>
<accession>A0AAP2E289</accession>
<dbReference type="RefSeq" id="WP_254087329.1">
    <property type="nucleotide sequence ID" value="NZ_JAHESE010000040.1"/>
</dbReference>
<organism evidence="1 2">
    <name type="scientific">Dawidia cretensis</name>
    <dbReference type="NCBI Taxonomy" id="2782350"/>
    <lineage>
        <taxon>Bacteria</taxon>
        <taxon>Pseudomonadati</taxon>
        <taxon>Bacteroidota</taxon>
        <taxon>Cytophagia</taxon>
        <taxon>Cytophagales</taxon>
        <taxon>Chryseotaleaceae</taxon>
        <taxon>Dawidia</taxon>
    </lineage>
</organism>
<evidence type="ECO:0000313" key="2">
    <source>
        <dbReference type="Proteomes" id="UP001319080"/>
    </source>
</evidence>
<evidence type="ECO:0000313" key="1">
    <source>
        <dbReference type="EMBL" id="MBT1711758.1"/>
    </source>
</evidence>
<reference evidence="1 2" key="1">
    <citation type="submission" date="2021-05" db="EMBL/GenBank/DDBJ databases">
        <title>A Polyphasic approach of four new species of the genus Ohtaekwangia: Ohtaekwangia histidinii sp. nov., Ohtaekwangia cretensis sp. nov., Ohtaekwangia indiensis sp. nov., Ohtaekwangia reichenbachii sp. nov. from diverse environment.</title>
        <authorList>
            <person name="Octaviana S."/>
        </authorList>
    </citation>
    <scope>NUCLEOTIDE SEQUENCE [LARGE SCALE GENOMIC DNA]</scope>
    <source>
        <strain evidence="1 2">PWU5</strain>
    </source>
</reference>
<name>A0AAP2E289_9BACT</name>
<comment type="caution">
    <text evidence="1">The sequence shown here is derived from an EMBL/GenBank/DDBJ whole genome shotgun (WGS) entry which is preliminary data.</text>
</comment>
<keyword evidence="2" id="KW-1185">Reference proteome</keyword>
<sequence>MARQDGIIKLKGQLGGISFYKSSLNGHLARQKGGVDAKRMQTDPAFARTRENGREFGRAGTNAKLLRTAFRSQLLSTRDGRMSNRLSSLFNAVIKTDELSLRGERTVVNGDITLLRGFDFNETGKLTHTFFAPYTADVDSAAGTVTIDAPAFIPTDMIAYPDGATHFRLVVSAAEVDFAENAYNVQSLETEDMLLSAIAVPPVNLVLTMSEDNTDPLFVVLGIEFTQLVNGQMYTLNNGAYNALSLVAVEPGA</sequence>
<dbReference type="EMBL" id="JAHESE010000040">
    <property type="protein sequence ID" value="MBT1711758.1"/>
    <property type="molecule type" value="Genomic_DNA"/>
</dbReference>
<gene>
    <name evidence="1" type="ORF">KK062_26185</name>
</gene>
<protein>
    <submittedName>
        <fullName evidence="1">Uncharacterized protein</fullName>
    </submittedName>
</protein>
<dbReference type="AlphaFoldDB" id="A0AAP2E289"/>